<dbReference type="InterPro" id="IPR044702">
    <property type="entry name" value="AGP23/40"/>
</dbReference>
<keyword evidence="1" id="KW-1133">Transmembrane helix</keyword>
<accession>A0A6A1WLW3</accession>
<evidence type="ECO:0000313" key="2">
    <source>
        <dbReference type="EMBL" id="KAB1224728.1"/>
    </source>
</evidence>
<dbReference type="PANTHER" id="PTHR34672">
    <property type="entry name" value="POLLEN-SPECIFIC ARABINOGALACTA PROTEIN BAN102"/>
    <property type="match status" value="1"/>
</dbReference>
<keyword evidence="1" id="KW-0472">Membrane</keyword>
<dbReference type="EMBL" id="RXIC02000019">
    <property type="protein sequence ID" value="KAB1224728.1"/>
    <property type="molecule type" value="Genomic_DNA"/>
</dbReference>
<protein>
    <recommendedName>
        <fullName evidence="4">Arabinogalactan peptide 23</fullName>
    </recommendedName>
</protein>
<evidence type="ECO:0000256" key="1">
    <source>
        <dbReference type="SAM" id="Phobius"/>
    </source>
</evidence>
<feature type="transmembrane region" description="Helical" evidence="1">
    <location>
        <begin position="46"/>
        <end position="66"/>
    </location>
</feature>
<reference evidence="2 3" key="1">
    <citation type="journal article" date="2019" name="Plant Biotechnol. J.">
        <title>The red bayberry genome and genetic basis of sex determination.</title>
        <authorList>
            <person name="Jia H.M."/>
            <person name="Jia H.J."/>
            <person name="Cai Q.L."/>
            <person name="Wang Y."/>
            <person name="Zhao H.B."/>
            <person name="Yang W.F."/>
            <person name="Wang G.Y."/>
            <person name="Li Y.H."/>
            <person name="Zhan D.L."/>
            <person name="Shen Y.T."/>
            <person name="Niu Q.F."/>
            <person name="Chang L."/>
            <person name="Qiu J."/>
            <person name="Zhao L."/>
            <person name="Xie H.B."/>
            <person name="Fu W.Y."/>
            <person name="Jin J."/>
            <person name="Li X.W."/>
            <person name="Jiao Y."/>
            <person name="Zhou C.C."/>
            <person name="Tu T."/>
            <person name="Chai C.Y."/>
            <person name="Gao J.L."/>
            <person name="Fan L.J."/>
            <person name="van de Weg E."/>
            <person name="Wang J.Y."/>
            <person name="Gao Z.S."/>
        </authorList>
    </citation>
    <scope>NUCLEOTIDE SEQUENCE [LARGE SCALE GENOMIC DNA]</scope>
    <source>
        <tissue evidence="2">Leaves</tissue>
    </source>
</reference>
<keyword evidence="1" id="KW-0812">Transmembrane</keyword>
<dbReference type="AlphaFoldDB" id="A0A6A1WLW3"/>
<organism evidence="2 3">
    <name type="scientific">Morella rubra</name>
    <name type="common">Chinese bayberry</name>
    <dbReference type="NCBI Taxonomy" id="262757"/>
    <lineage>
        <taxon>Eukaryota</taxon>
        <taxon>Viridiplantae</taxon>
        <taxon>Streptophyta</taxon>
        <taxon>Embryophyta</taxon>
        <taxon>Tracheophyta</taxon>
        <taxon>Spermatophyta</taxon>
        <taxon>Magnoliopsida</taxon>
        <taxon>eudicotyledons</taxon>
        <taxon>Gunneridae</taxon>
        <taxon>Pentapetalae</taxon>
        <taxon>rosids</taxon>
        <taxon>fabids</taxon>
        <taxon>Fagales</taxon>
        <taxon>Myricaceae</taxon>
        <taxon>Morella</taxon>
    </lineage>
</organism>
<evidence type="ECO:0000313" key="3">
    <source>
        <dbReference type="Proteomes" id="UP000516437"/>
    </source>
</evidence>
<sequence>MEMKKIACAVIFTAASIGAALSREGYQYSPAPAPAPGPSTGGSASCLPLVGSSVGASLASVIAYYLQCY</sequence>
<gene>
    <name evidence="2" type="ORF">CJ030_MR1G017689</name>
</gene>
<name>A0A6A1WLW3_9ROSI</name>
<dbReference type="Proteomes" id="UP000516437">
    <property type="component" value="Chromosome 1"/>
</dbReference>
<proteinExistence type="predicted"/>
<dbReference type="PANTHER" id="PTHR34672:SF14">
    <property type="entry name" value="ARABINOGALACTAN PROTEIN 40"/>
    <property type="match status" value="1"/>
</dbReference>
<evidence type="ECO:0008006" key="4">
    <source>
        <dbReference type="Google" id="ProtNLM"/>
    </source>
</evidence>
<comment type="caution">
    <text evidence="2">The sequence shown here is derived from an EMBL/GenBank/DDBJ whole genome shotgun (WGS) entry which is preliminary data.</text>
</comment>
<keyword evidence="3" id="KW-1185">Reference proteome</keyword>